<proteinExistence type="inferred from homology"/>
<keyword evidence="2 8" id="KW-0813">Transport</keyword>
<evidence type="ECO:0000259" key="11">
    <source>
        <dbReference type="Pfam" id="PF07715"/>
    </source>
</evidence>
<dbReference type="InterPro" id="IPR023996">
    <property type="entry name" value="TonB-dep_OMP_SusC/RagA"/>
</dbReference>
<organism evidence="12 13">
    <name type="scientific">Galbibacter marinus</name>
    <dbReference type="NCBI Taxonomy" id="555500"/>
    <lineage>
        <taxon>Bacteria</taxon>
        <taxon>Pseudomonadati</taxon>
        <taxon>Bacteroidota</taxon>
        <taxon>Flavobacteriia</taxon>
        <taxon>Flavobacteriales</taxon>
        <taxon>Flavobacteriaceae</taxon>
        <taxon>Galbibacter</taxon>
    </lineage>
</organism>
<dbReference type="EMBL" id="AMSG01000004">
    <property type="protein sequence ID" value="EKF55961.1"/>
    <property type="molecule type" value="Genomic_DNA"/>
</dbReference>
<dbReference type="InterPro" id="IPR036942">
    <property type="entry name" value="Beta-barrel_TonB_sf"/>
</dbReference>
<dbReference type="SUPFAM" id="SSF49464">
    <property type="entry name" value="Carboxypeptidase regulatory domain-like"/>
    <property type="match status" value="1"/>
</dbReference>
<dbReference type="InterPro" id="IPR037066">
    <property type="entry name" value="Plug_dom_sf"/>
</dbReference>
<dbReference type="NCBIfam" id="TIGR04056">
    <property type="entry name" value="OMP_RagA_SusC"/>
    <property type="match status" value="1"/>
</dbReference>
<keyword evidence="12" id="KW-0675">Receptor</keyword>
<dbReference type="RefSeq" id="WP_008990951.1">
    <property type="nucleotide sequence ID" value="NZ_AMSG01000004.1"/>
</dbReference>
<dbReference type="Gene3D" id="2.40.170.20">
    <property type="entry name" value="TonB-dependent receptor, beta-barrel domain"/>
    <property type="match status" value="1"/>
</dbReference>
<dbReference type="OrthoDB" id="9768177at2"/>
<evidence type="ECO:0000256" key="1">
    <source>
        <dbReference type="ARBA" id="ARBA00004571"/>
    </source>
</evidence>
<comment type="similarity">
    <text evidence="8 9">Belongs to the TonB-dependent receptor family.</text>
</comment>
<evidence type="ECO:0000256" key="4">
    <source>
        <dbReference type="ARBA" id="ARBA00022692"/>
    </source>
</evidence>
<dbReference type="Proteomes" id="UP000007364">
    <property type="component" value="Unassembled WGS sequence"/>
</dbReference>
<reference evidence="12 13" key="1">
    <citation type="journal article" date="2012" name="J. Bacteriol.">
        <title>Genome Sequence of Galbibacter marinum Type Strain ck-I2-15.</title>
        <authorList>
            <person name="Lai Q."/>
            <person name="Li C."/>
            <person name="Shao Z."/>
        </authorList>
    </citation>
    <scope>NUCLEOTIDE SEQUENCE [LARGE SCALE GENOMIC DNA]</scope>
    <source>
        <strain evidence="13">ck-I2-15</strain>
    </source>
</reference>
<sequence>MTNPFLFKIHYERRLLFSFLLFMFFVFGNVLYAQNQNVSGVVSDQMGPLPGVTVIVSGTNIGTTTDFDGKYSLSNVPSNGVLEFSYIGFSVQHVNVNGQNQINVTLEQDTQQLDEVVVVGYGTQRREAVTGSVASIKSEAITEVPSPNISQALQGRIAGVEMTQTSSKPGASMQIRIRGTRSLNASNDPLIVLNGIPFAGSIGDINPNDIESIDILKDASSSAIYGSRGANGVILITTKSGVAGQKASFTYNGYSGISTLFSEFPMMNGEEFVKLRAAAGQYQNTLDESDDIYTDWQDMIFQTGSITSHDVGVTGGTESGSYNFGLGYYKNEGVVPLQEYERISMRANFDQNIGSLLRVGLTTNTNYAITDGSSVPAVGMALARSPIANPYNPDGSLKETILEQTSGAQWVPTNDRFYSLGDKYINQNRSFSSYNSLFGELKIPFIDGLKYRINVGLNYRQSNDGSYTGEGVFNGNPNNPSSASVANSHTTSWTVENVLTYDKTFAEKHHVNVTALYSSQEERYNRSHMSALDIPADHFQFYNLGRAEGEINVDPGQQWYSVWGLMSYMGRVMYSFDDRYMLSAAFRSDGSSRLADGQKWHSYPAISAGWNIANESFLENSSVINQLKLRAGYGQTANQAIDPYKTLGLLNTRPYNFGDQFSTGYYVSELPNENLGWEYSETYNFGVDFSLFNHRLSGTVEYYIQDTKDVLLGVNLPSTSGVNSYTANIGQTQNKGVEVSLNGLIIDNPDGFSWEAGINVYANRNKLVKLASGQERDESNWWFVDHPINVIYDYEKVGLWQENDQHLDILEPGGNPGMIKVKYTGGYNADGTPERAIGPDDRQIMSLEPDFQGGFNTRFSYKNFDLTAVGAFKSGGVLISSLYSSSGYLNTLNGRAGNNVSVDYWTPENTGAKYPKPGGVQSSDNPKYGSTLGYFDASYLKIRTLSLGYNFDQEFFSDLGLEKFRLYLTVQNPLVMFSPYHKESGMDPETNSYGDENVAVGGQRRLLIIGTNTPATRNFLVGLNLTF</sequence>
<accession>K2Q529</accession>
<evidence type="ECO:0000256" key="9">
    <source>
        <dbReference type="RuleBase" id="RU003357"/>
    </source>
</evidence>
<keyword evidence="13" id="KW-1185">Reference proteome</keyword>
<evidence type="ECO:0000256" key="5">
    <source>
        <dbReference type="ARBA" id="ARBA00023077"/>
    </source>
</evidence>
<evidence type="ECO:0000313" key="13">
    <source>
        <dbReference type="Proteomes" id="UP000007364"/>
    </source>
</evidence>
<evidence type="ECO:0000313" key="12">
    <source>
        <dbReference type="EMBL" id="EKF55961.1"/>
    </source>
</evidence>
<dbReference type="FunFam" id="2.170.130.10:FF:000008">
    <property type="entry name" value="SusC/RagA family TonB-linked outer membrane protein"/>
    <property type="match status" value="1"/>
</dbReference>
<dbReference type="NCBIfam" id="TIGR04057">
    <property type="entry name" value="SusC_RagA_signa"/>
    <property type="match status" value="1"/>
</dbReference>
<dbReference type="Gene3D" id="2.170.130.10">
    <property type="entry name" value="TonB-dependent receptor, plug domain"/>
    <property type="match status" value="1"/>
</dbReference>
<dbReference type="Pfam" id="PF13715">
    <property type="entry name" value="CarbopepD_reg_2"/>
    <property type="match status" value="1"/>
</dbReference>
<keyword evidence="4 8" id="KW-0812">Transmembrane</keyword>
<evidence type="ECO:0000256" key="2">
    <source>
        <dbReference type="ARBA" id="ARBA00022448"/>
    </source>
</evidence>
<feature type="domain" description="TonB-dependent receptor plug" evidence="11">
    <location>
        <begin position="127"/>
        <end position="233"/>
    </location>
</feature>
<dbReference type="Gene3D" id="2.60.40.1120">
    <property type="entry name" value="Carboxypeptidase-like, regulatory domain"/>
    <property type="match status" value="1"/>
</dbReference>
<comment type="subcellular location">
    <subcellularLocation>
        <location evidence="1 8">Cell outer membrane</location>
        <topology evidence="1 8">Multi-pass membrane protein</topology>
    </subcellularLocation>
</comment>
<dbReference type="InterPro" id="IPR000531">
    <property type="entry name" value="Beta-barrel_TonB"/>
</dbReference>
<evidence type="ECO:0000256" key="8">
    <source>
        <dbReference type="PROSITE-ProRule" id="PRU01360"/>
    </source>
</evidence>
<comment type="caution">
    <text evidence="12">The sequence shown here is derived from an EMBL/GenBank/DDBJ whole genome shotgun (WGS) entry which is preliminary data.</text>
</comment>
<dbReference type="InterPro" id="IPR008969">
    <property type="entry name" value="CarboxyPept-like_regulatory"/>
</dbReference>
<keyword evidence="3 8" id="KW-1134">Transmembrane beta strand</keyword>
<evidence type="ECO:0000256" key="3">
    <source>
        <dbReference type="ARBA" id="ARBA00022452"/>
    </source>
</evidence>
<protein>
    <submittedName>
        <fullName evidence="12">TonB-dependent receptor plug</fullName>
    </submittedName>
</protein>
<dbReference type="eggNOG" id="COG1629">
    <property type="taxonomic scope" value="Bacteria"/>
</dbReference>
<dbReference type="PATRIC" id="fig|555500.3.peg.1114"/>
<gene>
    <name evidence="12" type="ORF">I215_05395</name>
</gene>
<dbReference type="InterPro" id="IPR023997">
    <property type="entry name" value="TonB-dep_OMP_SusC/RagA_CS"/>
</dbReference>
<dbReference type="GO" id="GO:0009279">
    <property type="term" value="C:cell outer membrane"/>
    <property type="evidence" value="ECO:0007669"/>
    <property type="project" value="UniProtKB-SubCell"/>
</dbReference>
<evidence type="ECO:0000259" key="10">
    <source>
        <dbReference type="Pfam" id="PF00593"/>
    </source>
</evidence>
<evidence type="ECO:0000256" key="6">
    <source>
        <dbReference type="ARBA" id="ARBA00023136"/>
    </source>
</evidence>
<dbReference type="PROSITE" id="PS52016">
    <property type="entry name" value="TONB_DEPENDENT_REC_3"/>
    <property type="match status" value="1"/>
</dbReference>
<feature type="domain" description="TonB-dependent receptor-like beta-barrel" evidence="10">
    <location>
        <begin position="488"/>
        <end position="972"/>
    </location>
</feature>
<evidence type="ECO:0000256" key="7">
    <source>
        <dbReference type="ARBA" id="ARBA00023237"/>
    </source>
</evidence>
<dbReference type="SUPFAM" id="SSF56935">
    <property type="entry name" value="Porins"/>
    <property type="match status" value="1"/>
</dbReference>
<dbReference type="Pfam" id="PF00593">
    <property type="entry name" value="TonB_dep_Rec_b-barrel"/>
    <property type="match status" value="1"/>
</dbReference>
<keyword evidence="5 9" id="KW-0798">TonB box</keyword>
<name>K2Q529_9FLAO</name>
<keyword evidence="7 8" id="KW-0998">Cell outer membrane</keyword>
<dbReference type="InterPro" id="IPR039426">
    <property type="entry name" value="TonB-dep_rcpt-like"/>
</dbReference>
<dbReference type="InterPro" id="IPR012910">
    <property type="entry name" value="Plug_dom"/>
</dbReference>
<keyword evidence="6 8" id="KW-0472">Membrane</keyword>
<dbReference type="AlphaFoldDB" id="K2Q529"/>
<dbReference type="STRING" id="555500.I215_05395"/>
<dbReference type="Pfam" id="PF07715">
    <property type="entry name" value="Plug"/>
    <property type="match status" value="1"/>
</dbReference>